<evidence type="ECO:0000313" key="1">
    <source>
        <dbReference type="EMBL" id="KAI2393210.1"/>
    </source>
</evidence>
<accession>A0ACB8V5P8</accession>
<reference evidence="1" key="1">
    <citation type="journal article" date="2022" name="bioRxiv">
        <title>Population genetic analysis of Ophidiomyces ophidiicola, the causative agent of snake fungal disease, indicates recent introductions to the USA.</title>
        <authorList>
            <person name="Ladner J.T."/>
            <person name="Palmer J.M."/>
            <person name="Ettinger C.L."/>
            <person name="Stajich J.E."/>
            <person name="Farrell T.M."/>
            <person name="Glorioso B.M."/>
            <person name="Lawson B."/>
            <person name="Price S.J."/>
            <person name="Stengle A.G."/>
            <person name="Grear D.A."/>
            <person name="Lorch J.M."/>
        </authorList>
    </citation>
    <scope>NUCLEOTIDE SEQUENCE</scope>
    <source>
        <strain evidence="1">NWHC 24266-5</strain>
    </source>
</reference>
<protein>
    <submittedName>
        <fullName evidence="1">Uncharacterized protein</fullName>
    </submittedName>
</protein>
<dbReference type="EMBL" id="JALBCA010000003">
    <property type="protein sequence ID" value="KAI2393210.1"/>
    <property type="molecule type" value="Genomic_DNA"/>
</dbReference>
<name>A0ACB8V5P8_9EURO</name>
<sequence length="984" mass="111132">MLIWLRQGGRILLSHELHFPIQRYPTALHVSKFGTTIYPHQSYDGHQINRPPDSRGKRLRCPVPSTECSDISKWIPYLDRYLPPQLRASSIALPEVESQSEAQQCQAILQLLFQARTLMNFDLLTYIGFKQKRWQALTVIVDKLLHSAENLRSHDSQRPTLPSNIDWKKMGSSFNDITADKFSLPPTVPMTSDTNFNSLVLYDYYSEEPMLDSRMGEQSLRVGTMEELWQSLGYFILEVADMSTEESTIVMRHFYYIVARLHNLGYIPENVYKDVPKSNFEPPLRPPIMHLLSTRIISILTDTILEANVKETPASNGHLSAMDLLKSSERLLGFGVWLELVLWCCVEGGFARGASWILRNMRRRSNQWKVASFTRIIKKSGPIDHRKIDSHDTWENCGQLSMASPSKRTDNTFLGMGERTITQEVVVAVMEGLTNTVRSGVGLRGDSVAQIWGSVGLLRGLLNSNSLYVHPRFFNYLIFRILEAGGIVVDVKPQALEALLNISPSISTANELDKSSEELVKLWQNGYEPNDSAMMLGLYHYILDLYTSTCHISGAIEVLERLIGTVDSTKVHLIRELIMDSKYLNRAQNVLKTSGKCAPVDQSSALRPLASLQLSPSSLYLLLNSLTDAKVFSIASWILNPHESAGPIIPKNIQENEILSPAVIRFAAAINDPALVADLLDSIPRPLSKSTLHAMLDYTIAMFHWKDSLELLLYLRDVRHIQWEPRNIASLAAAVIKLEQPYGKLTQFSSPEDQAHALSQGKKILTYVLEGKFNIPPDFSKSHDIISQRTLFQLHRIFESIQSPSLAEVCKNCKLEWNSKVKQHHYIPAETFSAVLAAVVQVYGSSSGQRLYLKWCASPTTARASRIDSGGNDILASQLSLGLEKLERWQHVKDDKLVMPDLNVVRTIALSALEEQNDLTRGHEMLSNEITAESVNSVLDWCMRIFFDLGLRDRDIDKELDGHLTRSTAKWRQQWDKLVAENAA</sequence>
<comment type="caution">
    <text evidence="1">The sequence shown here is derived from an EMBL/GenBank/DDBJ whole genome shotgun (WGS) entry which is preliminary data.</text>
</comment>
<proteinExistence type="predicted"/>
<gene>
    <name evidence="1" type="ORF">LOY88_000270</name>
</gene>
<organism evidence="1">
    <name type="scientific">Ophidiomyces ophidiicola</name>
    <dbReference type="NCBI Taxonomy" id="1387563"/>
    <lineage>
        <taxon>Eukaryota</taxon>
        <taxon>Fungi</taxon>
        <taxon>Dikarya</taxon>
        <taxon>Ascomycota</taxon>
        <taxon>Pezizomycotina</taxon>
        <taxon>Eurotiomycetes</taxon>
        <taxon>Eurotiomycetidae</taxon>
        <taxon>Onygenales</taxon>
        <taxon>Onygenaceae</taxon>
        <taxon>Ophidiomyces</taxon>
    </lineage>
</organism>